<dbReference type="GO" id="GO:0005524">
    <property type="term" value="F:ATP binding"/>
    <property type="evidence" value="ECO:0007669"/>
    <property type="project" value="UniProtKB-UniRule"/>
</dbReference>
<evidence type="ECO:0000256" key="7">
    <source>
        <dbReference type="ARBA" id="ARBA00023146"/>
    </source>
</evidence>
<dbReference type="InterPro" id="IPR020058">
    <property type="entry name" value="Glu/Gln-tRNA-synth_Ib_cat-dom"/>
</dbReference>
<dbReference type="EMBL" id="QNRK01000006">
    <property type="protein sequence ID" value="RBP16133.1"/>
    <property type="molecule type" value="Genomic_DNA"/>
</dbReference>
<dbReference type="PROSITE" id="PS00178">
    <property type="entry name" value="AA_TRNA_LIGASE_I"/>
    <property type="match status" value="1"/>
</dbReference>
<comment type="caution">
    <text evidence="8">Lacks conserved residue(s) required for the propagation of feature annotation.</text>
</comment>
<comment type="function">
    <text evidence="8">Catalyzes the attachment of glutamate to tRNA(Glu) in a two-step reaction: glutamate is first activated by ATP to form Glu-AMP and then transferred to the acceptor end of tRNA(Glu).</text>
</comment>
<dbReference type="InterPro" id="IPR049940">
    <property type="entry name" value="GluQ/Sye"/>
</dbReference>
<dbReference type="EC" id="6.1.1.17" evidence="8"/>
<protein>
    <recommendedName>
        <fullName evidence="8">Glutamate--tRNA ligase</fullName>
        <ecNumber evidence="8">6.1.1.17</ecNumber>
    </recommendedName>
    <alternativeName>
        <fullName evidence="8">Glutamyl-tRNA synthetase</fullName>
        <shortName evidence="8">GluRS</shortName>
    </alternativeName>
</protein>
<comment type="subcellular location">
    <subcellularLocation>
        <location evidence="8">Cytoplasm</location>
    </subcellularLocation>
</comment>
<accession>A0A366FN61</accession>
<keyword evidence="2 8" id="KW-0963">Cytoplasm</keyword>
<comment type="caution">
    <text evidence="11">The sequence shown here is derived from an EMBL/GenBank/DDBJ whole genome shotgun (WGS) entry which is preliminary data.</text>
</comment>
<organism evidence="11 12">
    <name type="scientific">Roseiarcus fermentans</name>
    <dbReference type="NCBI Taxonomy" id="1473586"/>
    <lineage>
        <taxon>Bacteria</taxon>
        <taxon>Pseudomonadati</taxon>
        <taxon>Pseudomonadota</taxon>
        <taxon>Alphaproteobacteria</taxon>
        <taxon>Hyphomicrobiales</taxon>
        <taxon>Roseiarcaceae</taxon>
        <taxon>Roseiarcus</taxon>
    </lineage>
</organism>
<dbReference type="Proteomes" id="UP000253529">
    <property type="component" value="Unassembled WGS sequence"/>
</dbReference>
<dbReference type="Gene3D" id="1.10.10.350">
    <property type="match status" value="1"/>
</dbReference>
<dbReference type="InterPro" id="IPR001412">
    <property type="entry name" value="aa-tRNA-synth_I_CS"/>
</dbReference>
<dbReference type="InterPro" id="IPR045462">
    <property type="entry name" value="aa-tRNA-synth_I_cd-bd"/>
</dbReference>
<gene>
    <name evidence="8" type="primary">gltX</name>
    <name evidence="11" type="ORF">DFR50_10695</name>
</gene>
<feature type="short sequence motif" description="'HIGH' region" evidence="8">
    <location>
        <begin position="11"/>
        <end position="21"/>
    </location>
</feature>
<feature type="short sequence motif" description="'KMSKS' region" evidence="8">
    <location>
        <begin position="242"/>
        <end position="246"/>
    </location>
</feature>
<dbReference type="GO" id="GO:0004818">
    <property type="term" value="F:glutamate-tRNA ligase activity"/>
    <property type="evidence" value="ECO:0007669"/>
    <property type="project" value="UniProtKB-UniRule"/>
</dbReference>
<proteinExistence type="inferred from homology"/>
<dbReference type="OrthoDB" id="9807503at2"/>
<evidence type="ECO:0000256" key="8">
    <source>
        <dbReference type="HAMAP-Rule" id="MF_00022"/>
    </source>
</evidence>
<comment type="similarity">
    <text evidence="1 8">Belongs to the class-I aminoacyl-tRNA synthetase family. Glutamate--tRNA ligase type 1 subfamily.</text>
</comment>
<dbReference type="PANTHER" id="PTHR43311">
    <property type="entry name" value="GLUTAMATE--TRNA LIGASE"/>
    <property type="match status" value="1"/>
</dbReference>
<evidence type="ECO:0000259" key="9">
    <source>
        <dbReference type="Pfam" id="PF00749"/>
    </source>
</evidence>
<sequence length="449" mass="48729">MSPAPIVRFAPSPTGRIHIGNARTALLNWLFARRNGGVFVLRFDDTDFERSKTEYADSIEQDLAWLGVEPDLVRRQSERMAFYDDAAAKLKALGRLYPAWETPEELDRRRKRQQALGRPPVYDRAALRLTDDDRAALEAAGRKPHWRFRLDPGTVRWTDLVRGPSHIDCGSLSDPVLRRENGAYLYTLPSVVDDIELGVTHVIRGEDHVTNTAVQIQLFEALAGRAPEFGHHNLLTDAAGEGLSKRTGALSIASLREKGVEPLAVAALAVLVGSAEAVRPVASLDELAGLVDLGNLSRGAARFDEAELDALSARTLHAAPYAAVADRLAAIGVAGSNAEAFWQAVRGNVARLADAADWLGVVEGAVAPVVEDPAFLALAADRLPAGDWDRTTWAEWTNVLKAETGRKGRDLYHPLRLALTGRESGPELAALLPLIGRARATARLRAPSS</sequence>
<dbReference type="InterPro" id="IPR000924">
    <property type="entry name" value="Glu/Gln-tRNA-synth"/>
</dbReference>
<evidence type="ECO:0000256" key="3">
    <source>
        <dbReference type="ARBA" id="ARBA00022598"/>
    </source>
</evidence>
<keyword evidence="12" id="KW-1185">Reference proteome</keyword>
<evidence type="ECO:0000256" key="5">
    <source>
        <dbReference type="ARBA" id="ARBA00022840"/>
    </source>
</evidence>
<reference evidence="11 12" key="1">
    <citation type="submission" date="2018-06" db="EMBL/GenBank/DDBJ databases">
        <title>Genomic Encyclopedia of Type Strains, Phase IV (KMG-IV): sequencing the most valuable type-strain genomes for metagenomic binning, comparative biology and taxonomic classification.</title>
        <authorList>
            <person name="Goeker M."/>
        </authorList>
    </citation>
    <scope>NUCLEOTIDE SEQUENCE [LARGE SCALE GENOMIC DNA]</scope>
    <source>
        <strain evidence="11 12">DSM 24875</strain>
    </source>
</reference>
<dbReference type="InterPro" id="IPR020751">
    <property type="entry name" value="aa-tRNA-synth_I_codon-bd_sub2"/>
</dbReference>
<dbReference type="SUPFAM" id="SSF52374">
    <property type="entry name" value="Nucleotidylyl transferase"/>
    <property type="match status" value="1"/>
</dbReference>
<dbReference type="InterPro" id="IPR014729">
    <property type="entry name" value="Rossmann-like_a/b/a_fold"/>
</dbReference>
<keyword evidence="4 8" id="KW-0547">Nucleotide-binding</keyword>
<dbReference type="InterPro" id="IPR008925">
    <property type="entry name" value="aa_tRNA-synth_I_cd-bd_sf"/>
</dbReference>
<dbReference type="PRINTS" id="PR00987">
    <property type="entry name" value="TRNASYNTHGLU"/>
</dbReference>
<dbReference type="Pfam" id="PF00749">
    <property type="entry name" value="tRNA-synt_1c"/>
    <property type="match status" value="1"/>
</dbReference>
<keyword evidence="5 8" id="KW-0067">ATP-binding</keyword>
<evidence type="ECO:0000313" key="11">
    <source>
        <dbReference type="EMBL" id="RBP16133.1"/>
    </source>
</evidence>
<dbReference type="InterPro" id="IPR004527">
    <property type="entry name" value="Glu-tRNA-ligase_bac/mito"/>
</dbReference>
<feature type="domain" description="Glutamyl/glutaminyl-tRNA synthetase class Ib catalytic" evidence="9">
    <location>
        <begin position="7"/>
        <end position="309"/>
    </location>
</feature>
<dbReference type="Pfam" id="PF19269">
    <property type="entry name" value="Anticodon_2"/>
    <property type="match status" value="1"/>
</dbReference>
<evidence type="ECO:0000313" key="12">
    <source>
        <dbReference type="Proteomes" id="UP000253529"/>
    </source>
</evidence>
<dbReference type="GO" id="GO:0006424">
    <property type="term" value="P:glutamyl-tRNA aminoacylation"/>
    <property type="evidence" value="ECO:0007669"/>
    <property type="project" value="UniProtKB-UniRule"/>
</dbReference>
<name>A0A366FN61_9HYPH</name>
<keyword evidence="6 8" id="KW-0648">Protein biosynthesis</keyword>
<evidence type="ECO:0000256" key="2">
    <source>
        <dbReference type="ARBA" id="ARBA00022490"/>
    </source>
</evidence>
<dbReference type="RefSeq" id="WP_113888461.1">
    <property type="nucleotide sequence ID" value="NZ_QNRK01000006.1"/>
</dbReference>
<dbReference type="GO" id="GO:0000049">
    <property type="term" value="F:tRNA binding"/>
    <property type="evidence" value="ECO:0007669"/>
    <property type="project" value="InterPro"/>
</dbReference>
<evidence type="ECO:0000256" key="6">
    <source>
        <dbReference type="ARBA" id="ARBA00022917"/>
    </source>
</evidence>
<dbReference type="GO" id="GO:0005737">
    <property type="term" value="C:cytoplasm"/>
    <property type="evidence" value="ECO:0007669"/>
    <property type="project" value="UniProtKB-SubCell"/>
</dbReference>
<dbReference type="AlphaFoldDB" id="A0A366FN61"/>
<evidence type="ECO:0000256" key="4">
    <source>
        <dbReference type="ARBA" id="ARBA00022741"/>
    </source>
</evidence>
<feature type="domain" description="Aminoacyl-tRNA synthetase class I anticodon-binding" evidence="10">
    <location>
        <begin position="373"/>
        <end position="446"/>
    </location>
</feature>
<comment type="catalytic activity">
    <reaction evidence="8">
        <text>tRNA(Glu) + L-glutamate + ATP = L-glutamyl-tRNA(Glu) + AMP + diphosphate</text>
        <dbReference type="Rhea" id="RHEA:23540"/>
        <dbReference type="Rhea" id="RHEA-COMP:9663"/>
        <dbReference type="Rhea" id="RHEA-COMP:9680"/>
        <dbReference type="ChEBI" id="CHEBI:29985"/>
        <dbReference type="ChEBI" id="CHEBI:30616"/>
        <dbReference type="ChEBI" id="CHEBI:33019"/>
        <dbReference type="ChEBI" id="CHEBI:78442"/>
        <dbReference type="ChEBI" id="CHEBI:78520"/>
        <dbReference type="ChEBI" id="CHEBI:456215"/>
        <dbReference type="EC" id="6.1.1.17"/>
    </reaction>
</comment>
<keyword evidence="7 8" id="KW-0030">Aminoacyl-tRNA synthetase</keyword>
<evidence type="ECO:0000256" key="1">
    <source>
        <dbReference type="ARBA" id="ARBA00007894"/>
    </source>
</evidence>
<keyword evidence="3 8" id="KW-0436">Ligase</keyword>
<feature type="binding site" evidence="8">
    <location>
        <position position="245"/>
    </location>
    <ligand>
        <name>ATP</name>
        <dbReference type="ChEBI" id="CHEBI:30616"/>
    </ligand>
</feature>
<dbReference type="HAMAP" id="MF_00022">
    <property type="entry name" value="Glu_tRNA_synth_type1"/>
    <property type="match status" value="1"/>
</dbReference>
<evidence type="ECO:0000259" key="10">
    <source>
        <dbReference type="Pfam" id="PF19269"/>
    </source>
</evidence>
<dbReference type="PANTHER" id="PTHR43311:SF2">
    <property type="entry name" value="GLUTAMATE--TRNA LIGASE, MITOCHONDRIAL-RELATED"/>
    <property type="match status" value="1"/>
</dbReference>
<comment type="subunit">
    <text evidence="8">Monomer.</text>
</comment>
<dbReference type="Gene3D" id="3.40.50.620">
    <property type="entry name" value="HUPs"/>
    <property type="match status" value="1"/>
</dbReference>
<dbReference type="SUPFAM" id="SSF48163">
    <property type="entry name" value="An anticodon-binding domain of class I aminoacyl-tRNA synthetases"/>
    <property type="match status" value="1"/>
</dbReference>